<dbReference type="GO" id="GO:0016301">
    <property type="term" value="F:kinase activity"/>
    <property type="evidence" value="ECO:0007669"/>
    <property type="project" value="InterPro"/>
</dbReference>
<dbReference type="EMBL" id="WAAQ01000001">
    <property type="protein sequence ID" value="KAB1885956.1"/>
    <property type="molecule type" value="Genomic_DNA"/>
</dbReference>
<organism evidence="2 3">
    <name type="scientific">Microbacterium maritypicum</name>
    <name type="common">Microbacterium liquefaciens</name>
    <dbReference type="NCBI Taxonomy" id="33918"/>
    <lineage>
        <taxon>Bacteria</taxon>
        <taxon>Bacillati</taxon>
        <taxon>Actinomycetota</taxon>
        <taxon>Actinomycetes</taxon>
        <taxon>Micrococcales</taxon>
        <taxon>Microbacteriaceae</taxon>
        <taxon>Microbacterium</taxon>
    </lineage>
</organism>
<proteinExistence type="predicted"/>
<sequence length="126" mass="13709">MTTEYIEPAQALALIGKLGLHVRDEGLLFSALARSSAGMFGVDAYPTFAEKAAALISSVAQNHALFDGNKRISLYLTFIFIRLNGYEVTFTNDEAFDFVLDVAQSRLDLHQIAQVISAHIAEDTAG</sequence>
<feature type="domain" description="Fido" evidence="1">
    <location>
        <begin position="1"/>
        <end position="118"/>
    </location>
</feature>
<evidence type="ECO:0000259" key="1">
    <source>
        <dbReference type="PROSITE" id="PS51459"/>
    </source>
</evidence>
<dbReference type="Proteomes" id="UP000436027">
    <property type="component" value="Unassembled WGS sequence"/>
</dbReference>
<comment type="caution">
    <text evidence="2">The sequence shown here is derived from an EMBL/GenBank/DDBJ whole genome shotgun (WGS) entry which is preliminary data.</text>
</comment>
<dbReference type="Gene3D" id="1.20.120.1870">
    <property type="entry name" value="Fic/DOC protein, Fido domain"/>
    <property type="match status" value="1"/>
</dbReference>
<dbReference type="PANTHER" id="PTHR39426">
    <property type="entry name" value="HOMOLOGY TO DEATH-ON-CURING PROTEIN OF PHAGE P1"/>
    <property type="match status" value="1"/>
</dbReference>
<dbReference type="InterPro" id="IPR053737">
    <property type="entry name" value="Type_II_TA_Toxin"/>
</dbReference>
<dbReference type="AlphaFoldDB" id="A0AAD3X278"/>
<dbReference type="RefSeq" id="WP_151485614.1">
    <property type="nucleotide sequence ID" value="NZ_BAAAIN010000002.1"/>
</dbReference>
<dbReference type="PANTHER" id="PTHR39426:SF1">
    <property type="entry name" value="HOMOLOGY TO DEATH-ON-CURING PROTEIN OF PHAGE P1"/>
    <property type="match status" value="1"/>
</dbReference>
<evidence type="ECO:0000313" key="3">
    <source>
        <dbReference type="Proteomes" id="UP000436027"/>
    </source>
</evidence>
<dbReference type="PROSITE" id="PS51459">
    <property type="entry name" value="FIDO"/>
    <property type="match status" value="1"/>
</dbReference>
<dbReference type="InterPro" id="IPR003812">
    <property type="entry name" value="Fido"/>
</dbReference>
<evidence type="ECO:0000313" key="2">
    <source>
        <dbReference type="EMBL" id="KAB1885956.1"/>
    </source>
</evidence>
<reference evidence="2 3" key="1">
    <citation type="submission" date="2019-09" db="EMBL/GenBank/DDBJ databases">
        <title>Whole genome sequencing of Microbacterium maritypicum.</title>
        <authorList>
            <person name="Lenchi N."/>
        </authorList>
    </citation>
    <scope>NUCLEOTIDE SEQUENCE [LARGE SCALE GENOMIC DNA]</scope>
    <source>
        <strain evidence="2 3">DSM 12512</strain>
    </source>
</reference>
<accession>A0AAD3X278</accession>
<dbReference type="Pfam" id="PF02661">
    <property type="entry name" value="Fic"/>
    <property type="match status" value="1"/>
</dbReference>
<gene>
    <name evidence="2" type="ORF">F6W70_00365</name>
</gene>
<name>A0AAD3X278_MICMQ</name>
<protein>
    <submittedName>
        <fullName evidence="2">Type II toxin-antitoxin system death-on-curing family toxin</fullName>
    </submittedName>
</protein>
<dbReference type="NCBIfam" id="TIGR01550">
    <property type="entry name" value="DOC_P1"/>
    <property type="match status" value="1"/>
</dbReference>
<dbReference type="InterPro" id="IPR006440">
    <property type="entry name" value="Doc"/>
</dbReference>